<evidence type="ECO:0000313" key="1">
    <source>
        <dbReference type="EMBL" id="VDO34210.1"/>
    </source>
</evidence>
<proteinExistence type="predicted"/>
<sequence length="101" mass="11944">MLSLFVSGPNAEIALYRDDSGPAKTTRVKLAKYEWWFYSPDLVPSIYQLFCRLQRSLERSLERRISLERHSKFFPIFRLSGKKELTRCPRRRVVDDDGANF</sequence>
<dbReference type="WBParaSite" id="HPLM_0000822701-mRNA-1">
    <property type="protein sequence ID" value="HPLM_0000822701-mRNA-1"/>
    <property type="gene ID" value="HPLM_0000822701"/>
</dbReference>
<reference evidence="1 2" key="2">
    <citation type="submission" date="2018-11" db="EMBL/GenBank/DDBJ databases">
        <authorList>
            <consortium name="Pathogen Informatics"/>
        </authorList>
    </citation>
    <scope>NUCLEOTIDE SEQUENCE [LARGE SCALE GENOMIC DNA]</scope>
    <source>
        <strain evidence="1 2">MHpl1</strain>
    </source>
</reference>
<protein>
    <submittedName>
        <fullName evidence="1 3">Uncharacterized protein</fullName>
    </submittedName>
</protein>
<name>A0A0N4WCI4_HAEPC</name>
<evidence type="ECO:0000313" key="2">
    <source>
        <dbReference type="Proteomes" id="UP000268014"/>
    </source>
</evidence>
<gene>
    <name evidence="1" type="ORF">HPLM_LOCUS8219</name>
</gene>
<dbReference type="AlphaFoldDB" id="A0A0N4WCI4"/>
<accession>A0A0N4WCI4</accession>
<evidence type="ECO:0000313" key="3">
    <source>
        <dbReference type="WBParaSite" id="HPLM_0000822701-mRNA-1"/>
    </source>
</evidence>
<reference evidence="3" key="1">
    <citation type="submission" date="2017-02" db="UniProtKB">
        <authorList>
            <consortium name="WormBaseParasite"/>
        </authorList>
    </citation>
    <scope>IDENTIFICATION</scope>
</reference>
<dbReference type="EMBL" id="UZAF01016811">
    <property type="protein sequence ID" value="VDO34210.1"/>
    <property type="molecule type" value="Genomic_DNA"/>
</dbReference>
<dbReference type="Proteomes" id="UP000268014">
    <property type="component" value="Unassembled WGS sequence"/>
</dbReference>
<keyword evidence="2" id="KW-1185">Reference proteome</keyword>
<organism evidence="3">
    <name type="scientific">Haemonchus placei</name>
    <name type="common">Barber's pole worm</name>
    <dbReference type="NCBI Taxonomy" id="6290"/>
    <lineage>
        <taxon>Eukaryota</taxon>
        <taxon>Metazoa</taxon>
        <taxon>Ecdysozoa</taxon>
        <taxon>Nematoda</taxon>
        <taxon>Chromadorea</taxon>
        <taxon>Rhabditida</taxon>
        <taxon>Rhabditina</taxon>
        <taxon>Rhabditomorpha</taxon>
        <taxon>Strongyloidea</taxon>
        <taxon>Trichostrongylidae</taxon>
        <taxon>Haemonchus</taxon>
    </lineage>
</organism>